<gene>
    <name evidence="14" type="ORF">F8O04_06665</name>
</gene>
<dbReference type="PANTHER" id="PTHR42837:SF2">
    <property type="entry name" value="MEMBRANE METALLOPROTEASE ARASP2, CHLOROPLASTIC-RELATED"/>
    <property type="match status" value="1"/>
</dbReference>
<reference evidence="14 15" key="1">
    <citation type="submission" date="2019-09" db="EMBL/GenBank/DDBJ databases">
        <title>Phylogeny of genus Pseudoclavibacter and closely related genus.</title>
        <authorList>
            <person name="Li Y."/>
        </authorList>
    </citation>
    <scope>NUCLEOTIDE SEQUENCE [LARGE SCALE GENOMIC DNA]</scope>
    <source>
        <strain evidence="14 15">EGI 60007</strain>
    </source>
</reference>
<feature type="transmembrane region" description="Helical" evidence="12">
    <location>
        <begin position="6"/>
        <end position="24"/>
    </location>
</feature>
<keyword evidence="4 14" id="KW-0645">Protease</keyword>
<dbReference type="AlphaFoldDB" id="A0A6H9WQB5"/>
<keyword evidence="10 12" id="KW-0472">Membrane</keyword>
<dbReference type="CDD" id="cd23081">
    <property type="entry name" value="cpPDZ_EcRseP-like"/>
    <property type="match status" value="1"/>
</dbReference>
<evidence type="ECO:0000256" key="10">
    <source>
        <dbReference type="ARBA" id="ARBA00023136"/>
    </source>
</evidence>
<evidence type="ECO:0000313" key="14">
    <source>
        <dbReference type="EMBL" id="KAB1649901.1"/>
    </source>
</evidence>
<feature type="transmembrane region" description="Helical" evidence="12">
    <location>
        <begin position="359"/>
        <end position="379"/>
    </location>
</feature>
<dbReference type="RefSeq" id="WP_158028485.1">
    <property type="nucleotide sequence ID" value="NZ_BMHG01000001.1"/>
</dbReference>
<name>A0A6H9WQB5_9MICO</name>
<dbReference type="SUPFAM" id="SSF50156">
    <property type="entry name" value="PDZ domain-like"/>
    <property type="match status" value="1"/>
</dbReference>
<dbReference type="InterPro" id="IPR008915">
    <property type="entry name" value="Peptidase_M50"/>
</dbReference>
<evidence type="ECO:0000256" key="4">
    <source>
        <dbReference type="ARBA" id="ARBA00022670"/>
    </source>
</evidence>
<keyword evidence="5 12" id="KW-0812">Transmembrane</keyword>
<keyword evidence="7" id="KW-0862">Zinc</keyword>
<dbReference type="SMART" id="SM00228">
    <property type="entry name" value="PDZ"/>
    <property type="match status" value="1"/>
</dbReference>
<proteinExistence type="inferred from homology"/>
<dbReference type="Pfam" id="PF02163">
    <property type="entry name" value="Peptidase_M50"/>
    <property type="match status" value="1"/>
</dbReference>
<dbReference type="GO" id="GO:0004222">
    <property type="term" value="F:metalloendopeptidase activity"/>
    <property type="evidence" value="ECO:0007669"/>
    <property type="project" value="InterPro"/>
</dbReference>
<dbReference type="Pfam" id="PF17820">
    <property type="entry name" value="PDZ_6"/>
    <property type="match status" value="1"/>
</dbReference>
<comment type="cofactor">
    <cofactor evidence="1">
        <name>Zn(2+)</name>
        <dbReference type="ChEBI" id="CHEBI:29105"/>
    </cofactor>
</comment>
<dbReference type="PANTHER" id="PTHR42837">
    <property type="entry name" value="REGULATOR OF SIGMA-E PROTEASE RSEP"/>
    <property type="match status" value="1"/>
</dbReference>
<keyword evidence="8 12" id="KW-1133">Transmembrane helix</keyword>
<comment type="similarity">
    <text evidence="3">Belongs to the peptidase M50B family.</text>
</comment>
<feature type="region of interest" description="Disordered" evidence="11">
    <location>
        <begin position="177"/>
        <end position="199"/>
    </location>
</feature>
<dbReference type="OrthoDB" id="9782003at2"/>
<comment type="caution">
    <text evidence="14">The sequence shown here is derived from an EMBL/GenBank/DDBJ whole genome shotgun (WGS) entry which is preliminary data.</text>
</comment>
<feature type="transmembrane region" description="Helical" evidence="12">
    <location>
        <begin position="128"/>
        <end position="156"/>
    </location>
</feature>
<evidence type="ECO:0000256" key="11">
    <source>
        <dbReference type="SAM" id="MobiDB-lite"/>
    </source>
</evidence>
<evidence type="ECO:0000256" key="12">
    <source>
        <dbReference type="SAM" id="Phobius"/>
    </source>
</evidence>
<feature type="domain" description="PDZ" evidence="13">
    <location>
        <begin position="151"/>
        <end position="238"/>
    </location>
</feature>
<feature type="transmembrane region" description="Helical" evidence="12">
    <location>
        <begin position="418"/>
        <end position="439"/>
    </location>
</feature>
<evidence type="ECO:0000259" key="13">
    <source>
        <dbReference type="SMART" id="SM00228"/>
    </source>
</evidence>
<evidence type="ECO:0000256" key="6">
    <source>
        <dbReference type="ARBA" id="ARBA00022801"/>
    </source>
</evidence>
<evidence type="ECO:0000256" key="3">
    <source>
        <dbReference type="ARBA" id="ARBA00007931"/>
    </source>
</evidence>
<keyword evidence="9" id="KW-0482">Metalloprotease</keyword>
<dbReference type="Gene3D" id="2.30.42.10">
    <property type="match status" value="1"/>
</dbReference>
<sequence>MEGVILFIVGIIVFVIGLAVSIALHEVGHLVPAKLFNVRVPQYMIGFGPTLLSKRIGETEYGLKALPLGGYVSMIGMFPPKHRGEAPREGGTGFVSSLIEDARSASVEQIGHDEHHRAFYRLATWKRLIVMLGGPAMNIVLALIAFLIVCSGFGIFQSTTTVESIYSCVVSQAEQQEQQDAGEEPTCDTVSPAAEAGLEPGDRVLAVDGEPIGDWNRLSEIIRENPGVPLDFTIVRGGAETELTVTPTPNTMYVLDPFSGQRLENPDGSYQTQEVGYVGFTPTSERQQQPPTYAVELTGYNIERVVQVVLTMPQRVVDMWNAGFGGAERDPEGPMSVVGVGRVTGEITAQTSIPVLDRVASIVMLIGSLNIALAVMNLVPLPPLDGGHVAAALVDGIRRGVARLLRRPDPGYFDTAKLVPVTMVVSGVLIVLMALFVYVDIVNPIVLFE</sequence>
<evidence type="ECO:0000256" key="5">
    <source>
        <dbReference type="ARBA" id="ARBA00022692"/>
    </source>
</evidence>
<dbReference type="Proteomes" id="UP000431744">
    <property type="component" value="Unassembled WGS sequence"/>
</dbReference>
<evidence type="ECO:0000256" key="7">
    <source>
        <dbReference type="ARBA" id="ARBA00022833"/>
    </source>
</evidence>
<protein>
    <submittedName>
        <fullName evidence="14">Site-2 protease family protein</fullName>
    </submittedName>
</protein>
<evidence type="ECO:0000256" key="2">
    <source>
        <dbReference type="ARBA" id="ARBA00004141"/>
    </source>
</evidence>
<dbReference type="EMBL" id="WBJY01000001">
    <property type="protein sequence ID" value="KAB1649901.1"/>
    <property type="molecule type" value="Genomic_DNA"/>
</dbReference>
<keyword evidence="15" id="KW-1185">Reference proteome</keyword>
<dbReference type="InterPro" id="IPR041489">
    <property type="entry name" value="PDZ_6"/>
</dbReference>
<organism evidence="14 15">
    <name type="scientific">Pseudoclavibacter endophyticus</name>
    <dbReference type="NCBI Taxonomy" id="1778590"/>
    <lineage>
        <taxon>Bacteria</taxon>
        <taxon>Bacillati</taxon>
        <taxon>Actinomycetota</taxon>
        <taxon>Actinomycetes</taxon>
        <taxon>Micrococcales</taxon>
        <taxon>Microbacteriaceae</taxon>
        <taxon>Pseudoclavibacter</taxon>
    </lineage>
</organism>
<evidence type="ECO:0000256" key="1">
    <source>
        <dbReference type="ARBA" id="ARBA00001947"/>
    </source>
</evidence>
<dbReference type="GO" id="GO:0016020">
    <property type="term" value="C:membrane"/>
    <property type="evidence" value="ECO:0007669"/>
    <property type="project" value="UniProtKB-SubCell"/>
</dbReference>
<evidence type="ECO:0000256" key="8">
    <source>
        <dbReference type="ARBA" id="ARBA00022989"/>
    </source>
</evidence>
<keyword evidence="6" id="KW-0378">Hydrolase</keyword>
<evidence type="ECO:0000256" key="9">
    <source>
        <dbReference type="ARBA" id="ARBA00023049"/>
    </source>
</evidence>
<dbReference type="InterPro" id="IPR004387">
    <property type="entry name" value="Pept_M50_Zn"/>
</dbReference>
<accession>A0A6H9WQB5</accession>
<dbReference type="InterPro" id="IPR036034">
    <property type="entry name" value="PDZ_sf"/>
</dbReference>
<dbReference type="GO" id="GO:0006508">
    <property type="term" value="P:proteolysis"/>
    <property type="evidence" value="ECO:0007669"/>
    <property type="project" value="UniProtKB-KW"/>
</dbReference>
<dbReference type="CDD" id="cd06163">
    <property type="entry name" value="S2P-M50_PDZ_RseP-like"/>
    <property type="match status" value="1"/>
</dbReference>
<comment type="subcellular location">
    <subcellularLocation>
        <location evidence="2">Membrane</location>
        <topology evidence="2">Multi-pass membrane protein</topology>
    </subcellularLocation>
</comment>
<evidence type="ECO:0000313" key="15">
    <source>
        <dbReference type="Proteomes" id="UP000431744"/>
    </source>
</evidence>
<dbReference type="InterPro" id="IPR001478">
    <property type="entry name" value="PDZ"/>
</dbReference>